<dbReference type="Proteomes" id="UP001328107">
    <property type="component" value="Unassembled WGS sequence"/>
</dbReference>
<feature type="region of interest" description="Disordered" evidence="3">
    <location>
        <begin position="1"/>
        <end position="93"/>
    </location>
</feature>
<dbReference type="Pfam" id="PF00782">
    <property type="entry name" value="DSPc"/>
    <property type="match status" value="1"/>
</dbReference>
<sequence length="323" mass="37444">RRLGVVSLGPETAANRFKPAGSSQKMSDSYKLNRRSGTSEDSRDESQRSSDERRQDYTDRRYRRGRRSNGGTEEHNGTYRGKGKGQGRRYPDRWANYDPIGKEMTGTRFVAFKCPLKEDFFAHDTHPDEFFDIHTLVGYARDAQRRLGLVVDLTNTDRYYNKDVWYDYDVEYRKLFCPGHEVNGREDIVEQFNGFVDDFLAKNKDNDKLIGVHCTHGINRTGYLICRYLIDRQDWNADEAIRVFEECRGHTIEREKYKDTLREAQRRRDRARTEKDDKDAKTDEPSTSPPSETEVPPPPHFDEPDDASEAAPAAESLPPPPTF</sequence>
<dbReference type="SMART" id="SM00195">
    <property type="entry name" value="DSPc"/>
    <property type="match status" value="1"/>
</dbReference>
<dbReference type="GO" id="GO:0004651">
    <property type="term" value="F:polynucleotide 5'-phosphatase activity"/>
    <property type="evidence" value="ECO:0007669"/>
    <property type="project" value="TreeGrafter"/>
</dbReference>
<dbReference type="InterPro" id="IPR000340">
    <property type="entry name" value="Dual-sp_phosphatase_cat-dom"/>
</dbReference>
<dbReference type="SUPFAM" id="SSF52799">
    <property type="entry name" value="(Phosphotyrosine protein) phosphatases II"/>
    <property type="match status" value="1"/>
</dbReference>
<dbReference type="PANTHER" id="PTHR10367">
    <property type="entry name" value="MRNA-CAPPING ENZYME"/>
    <property type="match status" value="1"/>
</dbReference>
<dbReference type="PROSITE" id="PS00383">
    <property type="entry name" value="TYR_PHOSPHATASE_1"/>
    <property type="match status" value="1"/>
</dbReference>
<dbReference type="AlphaFoldDB" id="A0AAN5CAV2"/>
<evidence type="ECO:0000259" key="4">
    <source>
        <dbReference type="PROSITE" id="PS50054"/>
    </source>
</evidence>
<reference evidence="7" key="1">
    <citation type="submission" date="2022-10" db="EMBL/GenBank/DDBJ databases">
        <title>Genome assembly of Pristionchus species.</title>
        <authorList>
            <person name="Yoshida K."/>
            <person name="Sommer R.J."/>
        </authorList>
    </citation>
    <scope>NUCLEOTIDE SEQUENCE [LARGE SCALE GENOMIC DNA]</scope>
    <source>
        <strain evidence="7">RS5460</strain>
    </source>
</reference>
<gene>
    <name evidence="6" type="ORF">PMAYCL1PPCAC_06392</name>
</gene>
<dbReference type="Gene3D" id="3.90.190.10">
    <property type="entry name" value="Protein tyrosine phosphatase superfamily"/>
    <property type="match status" value="1"/>
</dbReference>
<feature type="compositionally biased region" description="Basic and acidic residues" evidence="3">
    <location>
        <begin position="262"/>
        <end position="284"/>
    </location>
</feature>
<evidence type="ECO:0000259" key="5">
    <source>
        <dbReference type="PROSITE" id="PS50056"/>
    </source>
</evidence>
<proteinExistence type="predicted"/>
<evidence type="ECO:0000313" key="6">
    <source>
        <dbReference type="EMBL" id="GMR36197.1"/>
    </source>
</evidence>
<protein>
    <submittedName>
        <fullName evidence="6">Uncharacterized protein</fullName>
    </submittedName>
</protein>
<dbReference type="PANTHER" id="PTHR10367:SF9">
    <property type="entry name" value="DUAL-SPECIFICITY PHOSPHATASE 11 (RNA_RNP COMPLEX 1-INTERACTING)"/>
    <property type="match status" value="1"/>
</dbReference>
<evidence type="ECO:0000313" key="7">
    <source>
        <dbReference type="Proteomes" id="UP001328107"/>
    </source>
</evidence>
<feature type="region of interest" description="Disordered" evidence="3">
    <location>
        <begin position="262"/>
        <end position="323"/>
    </location>
</feature>
<evidence type="ECO:0000256" key="1">
    <source>
        <dbReference type="ARBA" id="ARBA00022801"/>
    </source>
</evidence>
<evidence type="ECO:0000256" key="3">
    <source>
        <dbReference type="SAM" id="MobiDB-lite"/>
    </source>
</evidence>
<dbReference type="InterPro" id="IPR051029">
    <property type="entry name" value="mRNA_Capping_Enz/RNA_Phosphat"/>
</dbReference>
<dbReference type="InterPro" id="IPR029021">
    <property type="entry name" value="Prot-tyrosine_phosphatase-like"/>
</dbReference>
<evidence type="ECO:0000256" key="2">
    <source>
        <dbReference type="ARBA" id="ARBA00022912"/>
    </source>
</evidence>
<feature type="compositionally biased region" description="Basic and acidic residues" evidence="3">
    <location>
        <begin position="37"/>
        <end position="60"/>
    </location>
</feature>
<dbReference type="InterPro" id="IPR020422">
    <property type="entry name" value="TYR_PHOSPHATASE_DUAL_dom"/>
</dbReference>
<organism evidence="6 7">
    <name type="scientific">Pristionchus mayeri</name>
    <dbReference type="NCBI Taxonomy" id="1317129"/>
    <lineage>
        <taxon>Eukaryota</taxon>
        <taxon>Metazoa</taxon>
        <taxon>Ecdysozoa</taxon>
        <taxon>Nematoda</taxon>
        <taxon>Chromadorea</taxon>
        <taxon>Rhabditida</taxon>
        <taxon>Rhabditina</taxon>
        <taxon>Diplogasteromorpha</taxon>
        <taxon>Diplogasteroidea</taxon>
        <taxon>Neodiplogasteridae</taxon>
        <taxon>Pristionchus</taxon>
    </lineage>
</organism>
<dbReference type="PROSITE" id="PS50056">
    <property type="entry name" value="TYR_PHOSPHATASE_2"/>
    <property type="match status" value="1"/>
</dbReference>
<dbReference type="PROSITE" id="PS50054">
    <property type="entry name" value="TYR_PHOSPHATASE_DUAL"/>
    <property type="match status" value="1"/>
</dbReference>
<dbReference type="FunFam" id="3.90.190.10:FF:000214">
    <property type="entry name" value="Probable tyrosine-protein phosphatase F54C8.4"/>
    <property type="match status" value="1"/>
</dbReference>
<dbReference type="EMBL" id="BTRK01000002">
    <property type="protein sequence ID" value="GMR36197.1"/>
    <property type="molecule type" value="Genomic_DNA"/>
</dbReference>
<dbReference type="InterPro" id="IPR000387">
    <property type="entry name" value="Tyr_Pase_dom"/>
</dbReference>
<keyword evidence="1" id="KW-0378">Hydrolase</keyword>
<name>A0AAN5CAV2_9BILA</name>
<feature type="non-terminal residue" evidence="6">
    <location>
        <position position="1"/>
    </location>
</feature>
<keyword evidence="2" id="KW-0904">Protein phosphatase</keyword>
<comment type="caution">
    <text evidence="6">The sequence shown here is derived from an EMBL/GenBank/DDBJ whole genome shotgun (WGS) entry which is preliminary data.</text>
</comment>
<feature type="compositionally biased region" description="Low complexity" evidence="3">
    <location>
        <begin position="285"/>
        <end position="294"/>
    </location>
</feature>
<dbReference type="GO" id="GO:0004721">
    <property type="term" value="F:phosphoprotein phosphatase activity"/>
    <property type="evidence" value="ECO:0007669"/>
    <property type="project" value="UniProtKB-KW"/>
</dbReference>
<dbReference type="InterPro" id="IPR016130">
    <property type="entry name" value="Tyr_Pase_AS"/>
</dbReference>
<accession>A0AAN5CAV2</accession>
<feature type="domain" description="Tyrosine-protein phosphatase" evidence="4">
    <location>
        <begin position="112"/>
        <end position="270"/>
    </location>
</feature>
<keyword evidence="7" id="KW-1185">Reference proteome</keyword>
<feature type="domain" description="Tyrosine specific protein phosphatases" evidence="5">
    <location>
        <begin position="190"/>
        <end position="259"/>
    </location>
</feature>